<dbReference type="SMART" id="SM00513">
    <property type="entry name" value="SAP"/>
    <property type="match status" value="1"/>
</dbReference>
<reference evidence="2" key="1">
    <citation type="submission" date="2022-07" db="EMBL/GenBank/DDBJ databases">
        <title>FELIX.</title>
        <authorList>
            <person name="Wan K.H."/>
            <person name="Park S."/>
            <person name="Lawrence Q."/>
            <person name="Eichenberger J.P."/>
            <person name="Booth B.W."/>
            <person name="Piaggio A.J."/>
            <person name="Chandler J.C."/>
            <person name="Franklin A.B."/>
            <person name="Celniker S.E."/>
        </authorList>
    </citation>
    <scope>NUCLEOTIDE SEQUENCE</scope>
    <source>
        <strain evidence="2">QA-1986 374</strain>
    </source>
</reference>
<dbReference type="RefSeq" id="WP_256707445.1">
    <property type="nucleotide sequence ID" value="NZ_CP101914.1"/>
</dbReference>
<feature type="domain" description="SAP" evidence="1">
    <location>
        <begin position="230"/>
        <end position="264"/>
    </location>
</feature>
<accession>A0ABY5JPG7</accession>
<dbReference type="Gene3D" id="3.40.91.30">
    <property type="match status" value="1"/>
</dbReference>
<dbReference type="EMBL" id="CP101914">
    <property type="protein sequence ID" value="UUI02188.1"/>
    <property type="molecule type" value="Genomic_DNA"/>
</dbReference>
<dbReference type="Pfam" id="PF02037">
    <property type="entry name" value="SAP"/>
    <property type="match status" value="1"/>
</dbReference>
<dbReference type="PROSITE" id="PS50800">
    <property type="entry name" value="SAP"/>
    <property type="match status" value="1"/>
</dbReference>
<proteinExistence type="predicted"/>
<name>A0ABY5JPG7_9BACI</name>
<dbReference type="Proteomes" id="UP001059773">
    <property type="component" value="Chromosome"/>
</dbReference>
<dbReference type="InterPro" id="IPR003034">
    <property type="entry name" value="SAP_dom"/>
</dbReference>
<evidence type="ECO:0000313" key="2">
    <source>
        <dbReference type="EMBL" id="UUI02188.1"/>
    </source>
</evidence>
<evidence type="ECO:0000313" key="3">
    <source>
        <dbReference type="Proteomes" id="UP001059773"/>
    </source>
</evidence>
<sequence length="511" mass="59989">MYLQDILPRMSKLYLGRIVDSFLKDVHMDTEEEMREVILKNIDEFQNKERVKRYLDFSNEQRDVSLLNEMILMALMEKEGYILSESELYKEVEDMENEMIKLGSDDNYINRFIQKDAKRIYSSVLDEAWKKDESLNAHEINILNVLRNELDLSKREHYLLESRIGRFPRKGNVLHTHQQISRSLINLQTRGLILRFREDTSYYIIPKDIARILRYEMGGELRNEVYAALLGDLNVTQLREILNNLDFSASGVKEVLVNRIIEYNILPSTALKVFGSKELSDILRNLEGTKISGTKKEKIQNIIDYYETLSTPTSSDPTDERARLYDFYESLSARDYKTLRINKIIEKDVQVDNYFEEATRYIFDLKFGLNLMEMEGTRHADGKVKFSSTEVILWDNKSTEEPYTFPDKDFKQFLKYIRSDKMRVTLFLIVVHDYTKEAVAQAQKLKAFSDADTDVALIKAADLAYVAEEWKKFSDQKEPQFNLQVFNMTGELTRNMLLSRMEWALKGSQMV</sequence>
<organism evidence="2 3">
    <name type="scientific">Oceanobacillus jeddahense</name>
    <dbReference type="NCBI Taxonomy" id="1462527"/>
    <lineage>
        <taxon>Bacteria</taxon>
        <taxon>Bacillati</taxon>
        <taxon>Bacillota</taxon>
        <taxon>Bacilli</taxon>
        <taxon>Bacillales</taxon>
        <taxon>Bacillaceae</taxon>
        <taxon>Oceanobacillus</taxon>
    </lineage>
</organism>
<evidence type="ECO:0000259" key="1">
    <source>
        <dbReference type="PROSITE" id="PS50800"/>
    </source>
</evidence>
<gene>
    <name evidence="2" type="ORF">NP439_19415</name>
</gene>
<protein>
    <submittedName>
        <fullName evidence="2">SAP domain-containing protein</fullName>
    </submittedName>
</protein>
<keyword evidence="3" id="KW-1185">Reference proteome</keyword>